<dbReference type="Pfam" id="PF12704">
    <property type="entry name" value="MacB_PCD"/>
    <property type="match status" value="2"/>
</dbReference>
<dbReference type="PANTHER" id="PTHR30572:SF18">
    <property type="entry name" value="ABC-TYPE MACROLIDE FAMILY EXPORT SYSTEM PERMEASE COMPONENT 2"/>
    <property type="match status" value="1"/>
</dbReference>
<dbReference type="EMBL" id="CP045997">
    <property type="protein sequence ID" value="QHV94501.1"/>
    <property type="molecule type" value="Genomic_DNA"/>
</dbReference>
<evidence type="ECO:0000259" key="8">
    <source>
        <dbReference type="Pfam" id="PF12704"/>
    </source>
</evidence>
<keyword evidence="2" id="KW-1003">Cell membrane</keyword>
<evidence type="ECO:0000256" key="3">
    <source>
        <dbReference type="ARBA" id="ARBA00022692"/>
    </source>
</evidence>
<feature type="domain" description="ABC3 transporter permease C-terminal" evidence="7">
    <location>
        <begin position="671"/>
        <end position="779"/>
    </location>
</feature>
<feature type="domain" description="MacB-like periplasmic core" evidence="8">
    <location>
        <begin position="20"/>
        <end position="232"/>
    </location>
</feature>
<dbReference type="RefSeq" id="WP_162384920.1">
    <property type="nucleotide sequence ID" value="NZ_CP045997.1"/>
</dbReference>
<proteinExistence type="predicted"/>
<comment type="subcellular location">
    <subcellularLocation>
        <location evidence="1">Cell membrane</location>
        <topology evidence="1">Multi-pass membrane protein</topology>
    </subcellularLocation>
</comment>
<keyword evidence="5 6" id="KW-0472">Membrane</keyword>
<name>A0A6P1VMJ7_9BACT</name>
<dbReference type="GO" id="GO:0022857">
    <property type="term" value="F:transmembrane transporter activity"/>
    <property type="evidence" value="ECO:0007669"/>
    <property type="project" value="TreeGrafter"/>
</dbReference>
<feature type="transmembrane region" description="Helical" evidence="6">
    <location>
        <begin position="746"/>
        <end position="770"/>
    </location>
</feature>
<reference evidence="9 10" key="1">
    <citation type="submission" date="2019-11" db="EMBL/GenBank/DDBJ databases">
        <title>Spirosoma endbachense sp. nov., isolated from a natural salt meadow.</title>
        <authorList>
            <person name="Rojas J."/>
            <person name="Ambika Manirajan B."/>
            <person name="Ratering S."/>
            <person name="Suarez C."/>
            <person name="Geissler-Plaum R."/>
            <person name="Schnell S."/>
        </authorList>
    </citation>
    <scope>NUCLEOTIDE SEQUENCE [LARGE SCALE GENOMIC DNA]</scope>
    <source>
        <strain evidence="9 10">I-24</strain>
    </source>
</reference>
<feature type="transmembrane region" description="Helical" evidence="6">
    <location>
        <begin position="378"/>
        <end position="400"/>
    </location>
</feature>
<accession>A0A6P1VMJ7</accession>
<gene>
    <name evidence="9" type="ORF">GJR95_05505</name>
</gene>
<dbReference type="InterPro" id="IPR025857">
    <property type="entry name" value="MacB_PCD"/>
</dbReference>
<keyword evidence="3 6" id="KW-0812">Transmembrane</keyword>
<evidence type="ECO:0000256" key="4">
    <source>
        <dbReference type="ARBA" id="ARBA00022989"/>
    </source>
</evidence>
<feature type="transmembrane region" description="Helical" evidence="6">
    <location>
        <begin position="327"/>
        <end position="352"/>
    </location>
</feature>
<feature type="transmembrane region" description="Helical" evidence="6">
    <location>
        <begin position="21"/>
        <end position="39"/>
    </location>
</feature>
<keyword evidence="10" id="KW-1185">Reference proteome</keyword>
<feature type="transmembrane region" description="Helical" evidence="6">
    <location>
        <begin position="426"/>
        <end position="446"/>
    </location>
</feature>
<dbReference type="Pfam" id="PF02687">
    <property type="entry name" value="FtsX"/>
    <property type="match status" value="2"/>
</dbReference>
<organism evidence="9 10">
    <name type="scientific">Spirosoma endbachense</name>
    <dbReference type="NCBI Taxonomy" id="2666025"/>
    <lineage>
        <taxon>Bacteria</taxon>
        <taxon>Pseudomonadati</taxon>
        <taxon>Bacteroidota</taxon>
        <taxon>Cytophagia</taxon>
        <taxon>Cytophagales</taxon>
        <taxon>Cytophagaceae</taxon>
        <taxon>Spirosoma</taxon>
    </lineage>
</organism>
<evidence type="ECO:0000256" key="1">
    <source>
        <dbReference type="ARBA" id="ARBA00004651"/>
    </source>
</evidence>
<protein>
    <submittedName>
        <fullName evidence="9">FtsX-like permease family protein</fullName>
    </submittedName>
</protein>
<dbReference type="InterPro" id="IPR003838">
    <property type="entry name" value="ABC3_permease_C"/>
</dbReference>
<evidence type="ECO:0000313" key="9">
    <source>
        <dbReference type="EMBL" id="QHV94501.1"/>
    </source>
</evidence>
<evidence type="ECO:0000313" key="10">
    <source>
        <dbReference type="Proteomes" id="UP000464577"/>
    </source>
</evidence>
<evidence type="ECO:0000256" key="6">
    <source>
        <dbReference type="SAM" id="Phobius"/>
    </source>
</evidence>
<keyword evidence="4 6" id="KW-1133">Transmembrane helix</keyword>
<evidence type="ECO:0000256" key="5">
    <source>
        <dbReference type="ARBA" id="ARBA00023136"/>
    </source>
</evidence>
<feature type="transmembrane region" description="Helical" evidence="6">
    <location>
        <begin position="668"/>
        <end position="691"/>
    </location>
</feature>
<evidence type="ECO:0000259" key="7">
    <source>
        <dbReference type="Pfam" id="PF02687"/>
    </source>
</evidence>
<feature type="transmembrane region" description="Helical" evidence="6">
    <location>
        <begin position="712"/>
        <end position="734"/>
    </location>
</feature>
<dbReference type="PANTHER" id="PTHR30572">
    <property type="entry name" value="MEMBRANE COMPONENT OF TRANSPORTER-RELATED"/>
    <property type="match status" value="1"/>
</dbReference>
<evidence type="ECO:0000256" key="2">
    <source>
        <dbReference type="ARBA" id="ARBA00022475"/>
    </source>
</evidence>
<feature type="domain" description="ABC3 transporter permease C-terminal" evidence="7">
    <location>
        <begin position="289"/>
        <end position="404"/>
    </location>
</feature>
<dbReference type="InterPro" id="IPR050250">
    <property type="entry name" value="Macrolide_Exporter_MacB"/>
</dbReference>
<dbReference type="AlphaFoldDB" id="A0A6P1VMJ7"/>
<feature type="domain" description="MacB-like periplasmic core" evidence="8">
    <location>
        <begin position="434"/>
        <end position="635"/>
    </location>
</feature>
<dbReference type="Proteomes" id="UP000464577">
    <property type="component" value="Chromosome"/>
</dbReference>
<dbReference type="KEGG" id="senf:GJR95_05505"/>
<dbReference type="GO" id="GO:0005886">
    <property type="term" value="C:plasma membrane"/>
    <property type="evidence" value="ECO:0007669"/>
    <property type="project" value="UniProtKB-SubCell"/>
</dbReference>
<sequence length="791" mass="87326">MLRNFLKTALRNLWKHKLFSFINIFGLASGMLVCLLAMIDIKGAFEYDKFHPHPDRTYRLLTDVTARNNDEQGFATSPMPLAQALKQDYPFVEEATRVIRNNGDFTANRKQLPVIYSAVDPGFFKIFGFRLAKGQAAIAPQTVVLTQKTAQRFFGTANPIGKTMEHPELGALTITGVFAEPVAKSHLTFDVLVSMASFSSPDWKRSLTDWKTYSQGYTYVLLKPNTPVETLEGVLPKLAGRVTKDVRFTTEKGYTFRSQSLAALSPSREELMYSTHEPTAGKLETELGVGLLTLLLAAFNYINLTLARSLSRAREVGIRKVAGALRWQLMGQFMAESAVLSLLGLGLAYGMLQLVKPMPFVQQWLIGGVQWEGDTRMWLIFITFSVATGLLAGLLPARVLSGFQPAQVLRSQTGLRVFRGITLRKSLIVAQFSISMFAMIALLALARQQHFMGTADYGFQRKDVFVVPLNGFPARHLSAEINRLAGVERVAATSALFGDHGGGWQVVRRQQARSDSAQAHVLAADANLVPVTGLKLLTGQNLPASAADSSSRFVLINEEAVRSFRLGEAGAAVGQTLWLNDSTEVQIAGVLKDFQFTTMAMKISPLILRYQPQQFRYLNVKVAGGNHEAIHDDIARIWKRLNPYEPFAGVWYDDFLSNRHNISDDVNFMALLIGLAVAIACLGLLGMVTYTTELRTKEVGVRKVMGARVDQVVWLLSWDFLKLLLIAGAIALPLGYLAASFFLMTFAYHVSIGVGTLGLCFGTMLLLGALTIGWRTYRTALTNPATSLRTE</sequence>